<feature type="domain" description="UvrB interaction" evidence="3">
    <location>
        <begin position="116"/>
        <end position="203"/>
    </location>
</feature>
<evidence type="ECO:0000259" key="3">
    <source>
        <dbReference type="Pfam" id="PF17757"/>
    </source>
</evidence>
<dbReference type="GO" id="GO:0003677">
    <property type="term" value="F:DNA binding"/>
    <property type="evidence" value="ECO:0007669"/>
    <property type="project" value="InterPro"/>
</dbReference>
<dbReference type="InterPro" id="IPR004807">
    <property type="entry name" value="UvrB"/>
</dbReference>
<keyword evidence="2" id="KW-0067">ATP-binding</keyword>
<dbReference type="Proteomes" id="UP000524246">
    <property type="component" value="Unassembled WGS sequence"/>
</dbReference>
<dbReference type="GO" id="GO:0006289">
    <property type="term" value="P:nucleotide-excision repair"/>
    <property type="evidence" value="ECO:0007669"/>
    <property type="project" value="InterPro"/>
</dbReference>
<evidence type="ECO:0000256" key="2">
    <source>
        <dbReference type="ARBA" id="ARBA00022840"/>
    </source>
</evidence>
<evidence type="ECO:0000256" key="1">
    <source>
        <dbReference type="ARBA" id="ARBA00022741"/>
    </source>
</evidence>
<dbReference type="GO" id="GO:0005524">
    <property type="term" value="F:ATP binding"/>
    <property type="evidence" value="ECO:0007669"/>
    <property type="project" value="UniProtKB-KW"/>
</dbReference>
<evidence type="ECO:0000313" key="4">
    <source>
        <dbReference type="EMBL" id="NMC63182.1"/>
    </source>
</evidence>
<evidence type="ECO:0000313" key="5">
    <source>
        <dbReference type="Proteomes" id="UP000524246"/>
    </source>
</evidence>
<dbReference type="InterPro" id="IPR027417">
    <property type="entry name" value="P-loop_NTPase"/>
</dbReference>
<dbReference type="EMBL" id="JAAZON010000373">
    <property type="protein sequence ID" value="NMC63182.1"/>
    <property type="molecule type" value="Genomic_DNA"/>
</dbReference>
<dbReference type="PANTHER" id="PTHR24029">
    <property type="entry name" value="UVRABC SYSTEM PROTEIN B"/>
    <property type="match status" value="1"/>
</dbReference>
<gene>
    <name evidence="4" type="ORF">GYA55_08430</name>
</gene>
<dbReference type="Gene3D" id="3.40.50.11180">
    <property type="match status" value="1"/>
</dbReference>
<name>A0A7X9FRV5_9DELT</name>
<dbReference type="GO" id="GO:0016887">
    <property type="term" value="F:ATP hydrolysis activity"/>
    <property type="evidence" value="ECO:0007669"/>
    <property type="project" value="InterPro"/>
</dbReference>
<dbReference type="AlphaFoldDB" id="A0A7X9FRV5"/>
<feature type="non-terminal residue" evidence="4">
    <location>
        <position position="252"/>
    </location>
</feature>
<comment type="caution">
    <text evidence="4">The sequence shown here is derived from an EMBL/GenBank/DDBJ whole genome shotgun (WGS) entry which is preliminary data.</text>
</comment>
<dbReference type="GO" id="GO:0009380">
    <property type="term" value="C:excinuclease repair complex"/>
    <property type="evidence" value="ECO:0007669"/>
    <property type="project" value="InterPro"/>
</dbReference>
<proteinExistence type="predicted"/>
<dbReference type="SUPFAM" id="SSF52540">
    <property type="entry name" value="P-loop containing nucleoside triphosphate hydrolases"/>
    <property type="match status" value="1"/>
</dbReference>
<protein>
    <recommendedName>
        <fullName evidence="3">UvrB interaction domain-containing protein</fullName>
    </recommendedName>
</protein>
<dbReference type="PANTHER" id="PTHR24029:SF1">
    <property type="entry name" value="TRANSCRIPTION-REPAIR-COUPLING FACTOR"/>
    <property type="match status" value="1"/>
</dbReference>
<accession>A0A7X9FRV5</accession>
<organism evidence="4 5">
    <name type="scientific">SAR324 cluster bacterium</name>
    <dbReference type="NCBI Taxonomy" id="2024889"/>
    <lineage>
        <taxon>Bacteria</taxon>
        <taxon>Deltaproteobacteria</taxon>
        <taxon>SAR324 cluster</taxon>
    </lineage>
</organism>
<sequence>MGKRYFGLCGSSPAWLIAEIASSAKQVLLICKDKRSVESIEADLRFFLGSEQVLVFSDWDILPFEPLSPQAFISADRIATLNGLLTRKNYVCVTSIDTLAQKILEPSFIESTKFEIYKNSPLERDALRAKLSALGYSEVSLVEETGECAIRGSVVDIFASGLSKPVRVHFDAGSIAAIKTFDPDSQRTLDEIHSFLLLPVKEYSFDFCPFQEIVFAIKLRAKELEVPPREVARITRALRIGTHFPGVELFQS</sequence>
<reference evidence="4 5" key="1">
    <citation type="journal article" date="2020" name="Biotechnol. Biofuels">
        <title>New insights from the biogas microbiome by comprehensive genome-resolved metagenomics of nearly 1600 species originating from multiple anaerobic digesters.</title>
        <authorList>
            <person name="Campanaro S."/>
            <person name="Treu L."/>
            <person name="Rodriguez-R L.M."/>
            <person name="Kovalovszki A."/>
            <person name="Ziels R.M."/>
            <person name="Maus I."/>
            <person name="Zhu X."/>
            <person name="Kougias P.G."/>
            <person name="Basile A."/>
            <person name="Luo G."/>
            <person name="Schluter A."/>
            <person name="Konstantinidis K.T."/>
            <person name="Angelidaki I."/>
        </authorList>
    </citation>
    <scope>NUCLEOTIDE SEQUENCE [LARGE SCALE GENOMIC DNA]</scope>
    <source>
        <strain evidence="4">AS27yjCOA_65</strain>
    </source>
</reference>
<keyword evidence="1" id="KW-0547">Nucleotide-binding</keyword>
<dbReference type="Pfam" id="PF17757">
    <property type="entry name" value="UvrB_inter"/>
    <property type="match status" value="1"/>
</dbReference>
<dbReference type="InterPro" id="IPR041471">
    <property type="entry name" value="UvrB_inter"/>
</dbReference>